<accession>A0A848HP48</accession>
<keyword evidence="1" id="KW-0004">4Fe-4S</keyword>
<keyword evidence="6" id="KW-0411">Iron-sulfur</keyword>
<dbReference type="Gene3D" id="3.40.470.10">
    <property type="entry name" value="Uracil-DNA glycosylase-like domain"/>
    <property type="match status" value="1"/>
</dbReference>
<dbReference type="GO" id="GO:0051539">
    <property type="term" value="F:4 iron, 4 sulfur cluster binding"/>
    <property type="evidence" value="ECO:0007669"/>
    <property type="project" value="UniProtKB-KW"/>
</dbReference>
<evidence type="ECO:0000256" key="3">
    <source>
        <dbReference type="ARBA" id="ARBA00022763"/>
    </source>
</evidence>
<keyword evidence="5" id="KW-0408">Iron</keyword>
<comment type="caution">
    <text evidence="10">The sequence shown here is derived from an EMBL/GenBank/DDBJ whole genome shotgun (WGS) entry which is preliminary data.</text>
</comment>
<feature type="region of interest" description="Disordered" evidence="8">
    <location>
        <begin position="26"/>
        <end position="80"/>
    </location>
</feature>
<gene>
    <name evidence="10" type="ORF">HHL21_12635</name>
</gene>
<dbReference type="InterPro" id="IPR005122">
    <property type="entry name" value="Uracil-DNA_glycosylase-like"/>
</dbReference>
<dbReference type="RefSeq" id="WP_169466304.1">
    <property type="nucleotide sequence ID" value="NZ_JABBGG010000006.1"/>
</dbReference>
<keyword evidence="4" id="KW-0378">Hydrolase</keyword>
<evidence type="ECO:0000313" key="10">
    <source>
        <dbReference type="EMBL" id="NML61909.1"/>
    </source>
</evidence>
<dbReference type="AlphaFoldDB" id="A0A848HP48"/>
<dbReference type="GO" id="GO:0046872">
    <property type="term" value="F:metal ion binding"/>
    <property type="evidence" value="ECO:0007669"/>
    <property type="project" value="UniProtKB-KW"/>
</dbReference>
<dbReference type="CDD" id="cd10030">
    <property type="entry name" value="UDG-F4_TTUDGA_SPO1dp_like"/>
    <property type="match status" value="1"/>
</dbReference>
<dbReference type="SMART" id="SM00987">
    <property type="entry name" value="UreE_C"/>
    <property type="match status" value="1"/>
</dbReference>
<dbReference type="SMART" id="SM00986">
    <property type="entry name" value="UDG"/>
    <property type="match status" value="1"/>
</dbReference>
<evidence type="ECO:0000256" key="5">
    <source>
        <dbReference type="ARBA" id="ARBA00023004"/>
    </source>
</evidence>
<evidence type="ECO:0000259" key="9">
    <source>
        <dbReference type="SMART" id="SM00986"/>
    </source>
</evidence>
<evidence type="ECO:0000313" key="11">
    <source>
        <dbReference type="Proteomes" id="UP000583752"/>
    </source>
</evidence>
<evidence type="ECO:0000256" key="6">
    <source>
        <dbReference type="ARBA" id="ARBA00023014"/>
    </source>
</evidence>
<reference evidence="10 11" key="1">
    <citation type="submission" date="2020-04" db="EMBL/GenBank/DDBJ databases">
        <title>Massilia sp. RP-1-19 isolated from soil.</title>
        <authorList>
            <person name="Dahal R.H."/>
        </authorList>
    </citation>
    <scope>NUCLEOTIDE SEQUENCE [LARGE SCALE GENOMIC DNA]</scope>
    <source>
        <strain evidence="10 11">RP-1-19</strain>
    </source>
</reference>
<keyword evidence="3" id="KW-0227">DNA damage</keyword>
<evidence type="ECO:0000256" key="1">
    <source>
        <dbReference type="ARBA" id="ARBA00022485"/>
    </source>
</evidence>
<keyword evidence="11" id="KW-1185">Reference proteome</keyword>
<dbReference type="SUPFAM" id="SSF52141">
    <property type="entry name" value="Uracil-DNA glycosylase-like"/>
    <property type="match status" value="1"/>
</dbReference>
<dbReference type="PANTHER" id="PTHR33693">
    <property type="entry name" value="TYPE-5 URACIL-DNA GLYCOSYLASE"/>
    <property type="match status" value="1"/>
</dbReference>
<dbReference type="Proteomes" id="UP000583752">
    <property type="component" value="Unassembled WGS sequence"/>
</dbReference>
<proteinExistence type="predicted"/>
<dbReference type="InterPro" id="IPR051536">
    <property type="entry name" value="UDG_Type-4/5"/>
</dbReference>
<dbReference type="EMBL" id="JABBGG010000006">
    <property type="protein sequence ID" value="NML61909.1"/>
    <property type="molecule type" value="Genomic_DNA"/>
</dbReference>
<dbReference type="Pfam" id="PF03167">
    <property type="entry name" value="UDG"/>
    <property type="match status" value="1"/>
</dbReference>
<keyword evidence="2" id="KW-0479">Metal-binding</keyword>
<protein>
    <submittedName>
        <fullName evidence="10">Uracil-DNA glycosylase</fullName>
    </submittedName>
</protein>
<feature type="domain" description="Uracil-DNA glycosylase-like" evidence="9">
    <location>
        <begin position="119"/>
        <end position="272"/>
    </location>
</feature>
<dbReference type="GO" id="GO:0006281">
    <property type="term" value="P:DNA repair"/>
    <property type="evidence" value="ECO:0007669"/>
    <property type="project" value="UniProtKB-KW"/>
</dbReference>
<dbReference type="PANTHER" id="PTHR33693:SF1">
    <property type="entry name" value="TYPE-4 URACIL-DNA GLYCOSYLASE"/>
    <property type="match status" value="1"/>
</dbReference>
<sequence>MSGRTAAFLEEMGIGPLWTLREAAAPEVQAPVEEPAPAAKPYRPEPSPMLPPPPIYQEGHEPRAPMNHPQPAGSAWADPDAPAAVTDEEIALMDWAQLRAAIASCTRCGLCAGARKPVYGSGAQQAQWLVAAGATTAADEKEGQPIAADAGKLLVNMLAAVGLARDTGAWVTNLVKCRPTTANGGDRAPTDDEARACRPYLERELALTGAGMVLTMGQIAANGLLGKSLAEPLAASRGAVHALGEVALVATLHPGELLRRSADKALAWADLCLAKAHDGRPG</sequence>
<evidence type="ECO:0000256" key="8">
    <source>
        <dbReference type="SAM" id="MobiDB-lite"/>
    </source>
</evidence>
<dbReference type="GO" id="GO:0097506">
    <property type="term" value="F:deaminated base DNA N-glycosylase activity"/>
    <property type="evidence" value="ECO:0007669"/>
    <property type="project" value="UniProtKB-ARBA"/>
</dbReference>
<name>A0A848HP48_9BURK</name>
<dbReference type="InterPro" id="IPR036895">
    <property type="entry name" value="Uracil-DNA_glycosylase-like_sf"/>
</dbReference>
<feature type="compositionally biased region" description="Low complexity" evidence="8">
    <location>
        <begin position="26"/>
        <end position="41"/>
    </location>
</feature>
<evidence type="ECO:0000256" key="4">
    <source>
        <dbReference type="ARBA" id="ARBA00022801"/>
    </source>
</evidence>
<feature type="compositionally biased region" description="Pro residues" evidence="8">
    <location>
        <begin position="44"/>
        <end position="55"/>
    </location>
</feature>
<keyword evidence="7" id="KW-0234">DNA repair</keyword>
<organism evidence="10 11">
    <name type="scientific">Massilia polaris</name>
    <dbReference type="NCBI Taxonomy" id="2728846"/>
    <lineage>
        <taxon>Bacteria</taxon>
        <taxon>Pseudomonadati</taxon>
        <taxon>Pseudomonadota</taxon>
        <taxon>Betaproteobacteria</taxon>
        <taxon>Burkholderiales</taxon>
        <taxon>Oxalobacteraceae</taxon>
        <taxon>Telluria group</taxon>
        <taxon>Massilia</taxon>
    </lineage>
</organism>
<evidence type="ECO:0000256" key="7">
    <source>
        <dbReference type="ARBA" id="ARBA00023204"/>
    </source>
</evidence>
<evidence type="ECO:0000256" key="2">
    <source>
        <dbReference type="ARBA" id="ARBA00022723"/>
    </source>
</evidence>